<dbReference type="PANTHER" id="PTHR30520">
    <property type="entry name" value="FORMATE TRANSPORTER-RELATED"/>
    <property type="match status" value="1"/>
</dbReference>
<dbReference type="RefSeq" id="WP_090745445.1">
    <property type="nucleotide sequence ID" value="NZ_FMVT01000009.1"/>
</dbReference>
<keyword evidence="4 6" id="KW-0472">Membrane</keyword>
<reference evidence="7 8" key="1">
    <citation type="submission" date="2016-10" db="EMBL/GenBank/DDBJ databases">
        <authorList>
            <person name="de Groot N.N."/>
        </authorList>
    </citation>
    <scope>NUCLEOTIDE SEQUENCE [LARGE SCALE GENOMIC DNA]</scope>
    <source>
        <strain evidence="7 8">CGMCC 1.8925</strain>
    </source>
</reference>
<evidence type="ECO:0000256" key="1">
    <source>
        <dbReference type="ARBA" id="ARBA00004141"/>
    </source>
</evidence>
<keyword evidence="8" id="KW-1185">Reference proteome</keyword>
<proteinExistence type="inferred from homology"/>
<evidence type="ECO:0000256" key="2">
    <source>
        <dbReference type="ARBA" id="ARBA00022692"/>
    </source>
</evidence>
<dbReference type="STRING" id="336292.SAMN05660710_02678"/>
<keyword evidence="2 6" id="KW-0812">Transmembrane</keyword>
<dbReference type="InterPro" id="IPR024002">
    <property type="entry name" value="For/NO2_transpt_CS"/>
</dbReference>
<dbReference type="OrthoDB" id="9786493at2"/>
<feature type="transmembrane region" description="Helical" evidence="6">
    <location>
        <begin position="242"/>
        <end position="261"/>
    </location>
</feature>
<feature type="transmembrane region" description="Helical" evidence="6">
    <location>
        <begin position="69"/>
        <end position="90"/>
    </location>
</feature>
<feature type="transmembrane region" description="Helical" evidence="6">
    <location>
        <begin position="111"/>
        <end position="134"/>
    </location>
</feature>
<evidence type="ECO:0000313" key="8">
    <source>
        <dbReference type="Proteomes" id="UP000199502"/>
    </source>
</evidence>
<feature type="transmembrane region" description="Helical" evidence="6">
    <location>
        <begin position="35"/>
        <end position="57"/>
    </location>
</feature>
<dbReference type="InterPro" id="IPR000292">
    <property type="entry name" value="For/NO2_transpt"/>
</dbReference>
<dbReference type="AlphaFoldDB" id="A0A1G5IL55"/>
<comment type="subcellular location">
    <subcellularLocation>
        <location evidence="1">Membrane</location>
        <topology evidence="1">Multi-pass membrane protein</topology>
    </subcellularLocation>
</comment>
<dbReference type="PROSITE" id="PS01005">
    <property type="entry name" value="FORMATE_NITRITE_TP_1"/>
    <property type="match status" value="1"/>
</dbReference>
<name>A0A1G5IL55_9RHOB</name>
<feature type="transmembrane region" description="Helical" evidence="6">
    <location>
        <begin position="195"/>
        <end position="222"/>
    </location>
</feature>
<dbReference type="GO" id="GO:0005886">
    <property type="term" value="C:plasma membrane"/>
    <property type="evidence" value="ECO:0007669"/>
    <property type="project" value="TreeGrafter"/>
</dbReference>
<evidence type="ECO:0000256" key="4">
    <source>
        <dbReference type="ARBA" id="ARBA00023136"/>
    </source>
</evidence>
<dbReference type="Gene3D" id="1.20.1080.10">
    <property type="entry name" value="Glycerol uptake facilitator protein"/>
    <property type="match status" value="1"/>
</dbReference>
<gene>
    <name evidence="7" type="ORF">SAMN05660710_02678</name>
</gene>
<dbReference type="PROSITE" id="PS01006">
    <property type="entry name" value="FORMATE_NITRITE_TP_2"/>
    <property type="match status" value="1"/>
</dbReference>
<dbReference type="Proteomes" id="UP000199502">
    <property type="component" value="Unassembled WGS sequence"/>
</dbReference>
<protein>
    <submittedName>
        <fullName evidence="7">Formate/nitrite transporter</fullName>
    </submittedName>
</protein>
<comment type="similarity">
    <text evidence="5">Belongs to the FNT transporter (TC 1.A.16) family.</text>
</comment>
<evidence type="ECO:0000256" key="6">
    <source>
        <dbReference type="SAM" id="Phobius"/>
    </source>
</evidence>
<dbReference type="Pfam" id="PF01226">
    <property type="entry name" value="Form_Nir_trans"/>
    <property type="match status" value="1"/>
</dbReference>
<accession>A0A1G5IL55</accession>
<dbReference type="EMBL" id="FMVT01000009">
    <property type="protein sequence ID" value="SCY76865.1"/>
    <property type="molecule type" value="Genomic_DNA"/>
</dbReference>
<dbReference type="InterPro" id="IPR023271">
    <property type="entry name" value="Aquaporin-like"/>
</dbReference>
<feature type="transmembrane region" description="Helical" evidence="6">
    <location>
        <begin position="164"/>
        <end position="183"/>
    </location>
</feature>
<dbReference type="PANTHER" id="PTHR30520:SF6">
    <property type="entry name" value="FORMATE_NITRATE FAMILY TRANSPORTER (EUROFUNG)"/>
    <property type="match status" value="1"/>
</dbReference>
<keyword evidence="3 6" id="KW-1133">Transmembrane helix</keyword>
<organism evidence="7 8">
    <name type="scientific">Paracoccus tibetensis</name>
    <dbReference type="NCBI Taxonomy" id="336292"/>
    <lineage>
        <taxon>Bacteria</taxon>
        <taxon>Pseudomonadati</taxon>
        <taxon>Pseudomonadota</taxon>
        <taxon>Alphaproteobacteria</taxon>
        <taxon>Rhodobacterales</taxon>
        <taxon>Paracoccaceae</taxon>
        <taxon>Paracoccus</taxon>
    </lineage>
</organism>
<dbReference type="GO" id="GO:0015499">
    <property type="term" value="F:formate transmembrane transporter activity"/>
    <property type="evidence" value="ECO:0007669"/>
    <property type="project" value="TreeGrafter"/>
</dbReference>
<evidence type="ECO:0000256" key="5">
    <source>
        <dbReference type="ARBA" id="ARBA00049660"/>
    </source>
</evidence>
<evidence type="ECO:0000313" key="7">
    <source>
        <dbReference type="EMBL" id="SCY76865.1"/>
    </source>
</evidence>
<sequence length="267" mass="26497">MPDAPDPTLPEPPALTETVFSALEDKAALKTGPRITLGLLAGVYIGLGGLFALIALAGAEAMPYGVAQILAGLVFALGLALVMVGGAELFTGNTLMIGPVAHGRIPASTAAVALAVVYLANFAGSGLLALLVLASGLHEAGEGAVGRAALDLGATKTEKGAGQLLASGILANMLVCLAVWLAYGGKTVTQKLVALTLPIAAFVAAGFEHSVANMFLLPYAALVGAATDTAPTVTAAGMATNLAMSTIGNLIGGGIIALAYGRAYMSR</sequence>
<evidence type="ECO:0000256" key="3">
    <source>
        <dbReference type="ARBA" id="ARBA00022989"/>
    </source>
</evidence>